<reference evidence="1 2" key="1">
    <citation type="submission" date="2011-01" db="EMBL/GenBank/DDBJ databases">
        <authorList>
            <person name="Weinstock G."/>
            <person name="Sodergren E."/>
            <person name="Clifton S."/>
            <person name="Fulton L."/>
            <person name="Fulton B."/>
            <person name="Courtney L."/>
            <person name="Fronick C."/>
            <person name="Harrison M."/>
            <person name="Strong C."/>
            <person name="Farmer C."/>
            <person name="Delahaunty K."/>
            <person name="Markovic C."/>
            <person name="Hall O."/>
            <person name="Minx P."/>
            <person name="Tomlinson C."/>
            <person name="Mitreva M."/>
            <person name="Hou S."/>
            <person name="Chen J."/>
            <person name="Wollam A."/>
            <person name="Pepin K.H."/>
            <person name="Johnson M."/>
            <person name="Bhonagiri V."/>
            <person name="Zhang X."/>
            <person name="Suruliraj S."/>
            <person name="Warren W."/>
            <person name="Chinwalla A."/>
            <person name="Mardis E.R."/>
            <person name="Wilson R.K."/>
        </authorList>
    </citation>
    <scope>NUCLEOTIDE SEQUENCE [LARGE SCALE GENOMIC DNA]</scope>
    <source>
        <strain evidence="1 2">YIT 12067</strain>
    </source>
</reference>
<dbReference type="Proteomes" id="UP000004923">
    <property type="component" value="Unassembled WGS sequence"/>
</dbReference>
<dbReference type="AlphaFoldDB" id="E8LET2"/>
<keyword evidence="2" id="KW-1185">Reference proteome</keyword>
<comment type="caution">
    <text evidence="1">The sequence shown here is derived from an EMBL/GenBank/DDBJ whole genome shotgun (WGS) entry which is preliminary data.</text>
</comment>
<sequence>MVLNMIYPYLTLNDGTEYTHSEMKADGTILVYVETPDAEDGFHSLLCVLPKYEIKDVIGYTKDEQEKILARIKKNAHLIIKYSQRGAK</sequence>
<gene>
    <name evidence="1" type="ORF">HMPREF9443_01366</name>
</gene>
<name>E8LET2_9FIRM</name>
<dbReference type="EMBL" id="AEVN01000059">
    <property type="protein sequence ID" value="EFY04665.1"/>
    <property type="molecule type" value="Genomic_DNA"/>
</dbReference>
<evidence type="ECO:0000313" key="2">
    <source>
        <dbReference type="Proteomes" id="UP000004923"/>
    </source>
</evidence>
<organism evidence="1 2">
    <name type="scientific">Phascolarctobacterium succinatutens YIT 12067</name>
    <dbReference type="NCBI Taxonomy" id="626939"/>
    <lineage>
        <taxon>Bacteria</taxon>
        <taxon>Bacillati</taxon>
        <taxon>Bacillota</taxon>
        <taxon>Negativicutes</taxon>
        <taxon>Acidaminococcales</taxon>
        <taxon>Acidaminococcaceae</taxon>
        <taxon>Phascolarctobacterium</taxon>
    </lineage>
</organism>
<proteinExistence type="predicted"/>
<evidence type="ECO:0000313" key="1">
    <source>
        <dbReference type="EMBL" id="EFY04665.1"/>
    </source>
</evidence>
<accession>E8LET2</accession>
<dbReference type="HOGENOM" id="CLU_180706_1_0_9"/>
<protein>
    <submittedName>
        <fullName evidence="1">Uncharacterized protein</fullName>
    </submittedName>
</protein>